<feature type="coiled-coil region" evidence="5">
    <location>
        <begin position="189"/>
        <end position="216"/>
    </location>
</feature>
<keyword evidence="5" id="KW-0175">Coiled coil</keyword>
<evidence type="ECO:0000256" key="1">
    <source>
        <dbReference type="ARBA" id="ARBA00004167"/>
    </source>
</evidence>
<keyword evidence="4 6" id="KW-0472">Membrane</keyword>
<keyword evidence="3 6" id="KW-1133">Transmembrane helix</keyword>
<keyword evidence="2 6" id="KW-0812">Transmembrane</keyword>
<proteinExistence type="predicted"/>
<dbReference type="PROSITE" id="PS51257">
    <property type="entry name" value="PROKAR_LIPOPROTEIN"/>
    <property type="match status" value="1"/>
</dbReference>
<name>A0ABQ1V3D3_9BACT</name>
<evidence type="ECO:0000256" key="5">
    <source>
        <dbReference type="SAM" id="Coils"/>
    </source>
</evidence>
<dbReference type="Proteomes" id="UP000647339">
    <property type="component" value="Unassembled WGS sequence"/>
</dbReference>
<comment type="subcellular location">
    <subcellularLocation>
        <location evidence="1">Membrane</location>
        <topology evidence="1">Single-pass membrane protein</topology>
    </subcellularLocation>
</comment>
<evidence type="ECO:0000256" key="4">
    <source>
        <dbReference type="ARBA" id="ARBA00023136"/>
    </source>
</evidence>
<dbReference type="PANTHER" id="PTHR30386">
    <property type="entry name" value="MEMBRANE FUSION SUBUNIT OF EMRAB-TOLC MULTIDRUG EFFLUX PUMP"/>
    <property type="match status" value="1"/>
</dbReference>
<dbReference type="PANTHER" id="PTHR30386:SF26">
    <property type="entry name" value="TRANSPORT PROTEIN COMB"/>
    <property type="match status" value="1"/>
</dbReference>
<gene>
    <name evidence="7" type="ORF">GCM10011339_22650</name>
</gene>
<dbReference type="EMBL" id="BMIU01000010">
    <property type="protein sequence ID" value="GGF33910.1"/>
    <property type="molecule type" value="Genomic_DNA"/>
</dbReference>
<evidence type="ECO:0000256" key="2">
    <source>
        <dbReference type="ARBA" id="ARBA00022692"/>
    </source>
</evidence>
<dbReference type="InterPro" id="IPR050739">
    <property type="entry name" value="MFP"/>
</dbReference>
<sequence>MSKFTYILTFWIIIIGCLIYVNFNLSNFNNSFYGIAENNDFVVSYGGLVEIKEIHVVSGQNVTKGDTLIEVIRPELDQRIREISDQLVTLRSQKIANEMNNQSLISQLEAEIKAKRAEIESQIRQIEMQYDINKSLTNELKSLKFAADSSTTLNPTEARINSLNKDLELLTSPLKLRIEQLKAQSNPQKNPHNIQIQNLENELNKLKQEKKKLIVFAQADGVIGTVGFKSGEIVSPYTPILILNSQTPSYITGFIHENSYQNIQIADQVQVQSLADNSKKLTGEVVGVGSNIAEYPERLRKNMEVRLWGREIQVKIPKQNQLLLGEKVILKKTH</sequence>
<organism evidence="7 8">
    <name type="scientific">Echinicola rosea</name>
    <dbReference type="NCBI Taxonomy" id="1807691"/>
    <lineage>
        <taxon>Bacteria</taxon>
        <taxon>Pseudomonadati</taxon>
        <taxon>Bacteroidota</taxon>
        <taxon>Cytophagia</taxon>
        <taxon>Cytophagales</taxon>
        <taxon>Cyclobacteriaceae</taxon>
        <taxon>Echinicola</taxon>
    </lineage>
</organism>
<keyword evidence="8" id="KW-1185">Reference proteome</keyword>
<evidence type="ECO:0000313" key="8">
    <source>
        <dbReference type="Proteomes" id="UP000647339"/>
    </source>
</evidence>
<dbReference type="RefSeq" id="WP_137401918.1">
    <property type="nucleotide sequence ID" value="NZ_BMIU01000010.1"/>
</dbReference>
<evidence type="ECO:0000313" key="7">
    <source>
        <dbReference type="EMBL" id="GGF33910.1"/>
    </source>
</evidence>
<evidence type="ECO:0008006" key="9">
    <source>
        <dbReference type="Google" id="ProtNLM"/>
    </source>
</evidence>
<feature type="transmembrane region" description="Helical" evidence="6">
    <location>
        <begin position="6"/>
        <end position="23"/>
    </location>
</feature>
<comment type="caution">
    <text evidence="7">The sequence shown here is derived from an EMBL/GenBank/DDBJ whole genome shotgun (WGS) entry which is preliminary data.</text>
</comment>
<accession>A0ABQ1V3D3</accession>
<evidence type="ECO:0000256" key="6">
    <source>
        <dbReference type="SAM" id="Phobius"/>
    </source>
</evidence>
<evidence type="ECO:0000256" key="3">
    <source>
        <dbReference type="ARBA" id="ARBA00022989"/>
    </source>
</evidence>
<reference evidence="8" key="1">
    <citation type="journal article" date="2019" name="Int. J. Syst. Evol. Microbiol.">
        <title>The Global Catalogue of Microorganisms (GCM) 10K type strain sequencing project: providing services to taxonomists for standard genome sequencing and annotation.</title>
        <authorList>
            <consortium name="The Broad Institute Genomics Platform"/>
            <consortium name="The Broad Institute Genome Sequencing Center for Infectious Disease"/>
            <person name="Wu L."/>
            <person name="Ma J."/>
        </authorList>
    </citation>
    <scope>NUCLEOTIDE SEQUENCE [LARGE SCALE GENOMIC DNA]</scope>
    <source>
        <strain evidence="8">CGMCC 1.15407</strain>
    </source>
</reference>
<protein>
    <recommendedName>
        <fullName evidence="9">HlyD family efflux transporter periplasmic adaptor subunit</fullName>
    </recommendedName>
</protein>